<dbReference type="InterPro" id="IPR019151">
    <property type="entry name" value="Proteasome_assmbl_chaperone_2"/>
</dbReference>
<dbReference type="EMBL" id="JBHSZI010000001">
    <property type="protein sequence ID" value="MFC7057998.1"/>
    <property type="molecule type" value="Genomic_DNA"/>
</dbReference>
<dbReference type="Gene3D" id="3.40.50.10900">
    <property type="entry name" value="PAC-like subunit"/>
    <property type="match status" value="1"/>
</dbReference>
<keyword evidence="3" id="KW-1185">Reference proteome</keyword>
<accession>A0ABD5W440</accession>
<dbReference type="PANTHER" id="PTHR35610">
    <property type="entry name" value="3-ISOPROPYLMALATE DEHYDRATASE-RELATED"/>
    <property type="match status" value="1"/>
</dbReference>
<dbReference type="RefSeq" id="WP_267163803.1">
    <property type="nucleotide sequence ID" value="NZ_CP112972.1"/>
</dbReference>
<protein>
    <submittedName>
        <fullName evidence="2">Proteasome assembly chaperone family protein</fullName>
    </submittedName>
</protein>
<reference evidence="2 3" key="1">
    <citation type="journal article" date="2019" name="Int. J. Syst. Evol. Microbiol.">
        <title>The Global Catalogue of Microorganisms (GCM) 10K type strain sequencing project: providing services to taxonomists for standard genome sequencing and annotation.</title>
        <authorList>
            <consortium name="The Broad Institute Genomics Platform"/>
            <consortium name="The Broad Institute Genome Sequencing Center for Infectious Disease"/>
            <person name="Wu L."/>
            <person name="Ma J."/>
        </authorList>
    </citation>
    <scope>NUCLEOTIDE SEQUENCE [LARGE SCALE GENOMIC DNA]</scope>
    <source>
        <strain evidence="2 3">JCM 30072</strain>
    </source>
</reference>
<dbReference type="GO" id="GO:0000502">
    <property type="term" value="C:proteasome complex"/>
    <property type="evidence" value="ECO:0007669"/>
    <property type="project" value="UniProtKB-KW"/>
</dbReference>
<comment type="caution">
    <text evidence="2">The sequence shown here is derived from an EMBL/GenBank/DDBJ whole genome shotgun (WGS) entry which is preliminary data.</text>
</comment>
<evidence type="ECO:0000313" key="3">
    <source>
        <dbReference type="Proteomes" id="UP001596445"/>
    </source>
</evidence>
<dbReference type="PANTHER" id="PTHR35610:SF8">
    <property type="entry name" value="3-ISOPROPYLMALATE DEHYDRATASE"/>
    <property type="match status" value="1"/>
</dbReference>
<evidence type="ECO:0000313" key="2">
    <source>
        <dbReference type="EMBL" id="MFC7057998.1"/>
    </source>
</evidence>
<feature type="region of interest" description="Disordered" evidence="1">
    <location>
        <begin position="225"/>
        <end position="244"/>
    </location>
</feature>
<gene>
    <name evidence="2" type="ORF">ACFQQG_07195</name>
</gene>
<name>A0ABD5W440_9EURY</name>
<dbReference type="GeneID" id="76629946"/>
<dbReference type="AlphaFoldDB" id="A0ABD5W440"/>
<dbReference type="Pfam" id="PF09754">
    <property type="entry name" value="PAC2"/>
    <property type="match status" value="1"/>
</dbReference>
<dbReference type="Proteomes" id="UP001596445">
    <property type="component" value="Unassembled WGS sequence"/>
</dbReference>
<dbReference type="SUPFAM" id="SSF159659">
    <property type="entry name" value="Cgl1923-like"/>
    <property type="match status" value="1"/>
</dbReference>
<proteinExistence type="predicted"/>
<organism evidence="2 3">
    <name type="scientific">Halovenus salina</name>
    <dbReference type="NCBI Taxonomy" id="1510225"/>
    <lineage>
        <taxon>Archaea</taxon>
        <taxon>Methanobacteriati</taxon>
        <taxon>Methanobacteriota</taxon>
        <taxon>Stenosarchaea group</taxon>
        <taxon>Halobacteria</taxon>
        <taxon>Halobacteriales</taxon>
        <taxon>Haloarculaceae</taxon>
        <taxon>Halovenus</taxon>
    </lineage>
</organism>
<evidence type="ECO:0000256" key="1">
    <source>
        <dbReference type="SAM" id="MobiDB-lite"/>
    </source>
</evidence>
<dbReference type="InterPro" id="IPR038389">
    <property type="entry name" value="PSMG2_sf"/>
</dbReference>
<keyword evidence="2" id="KW-0647">Proteasome</keyword>
<feature type="compositionally biased region" description="Polar residues" evidence="1">
    <location>
        <begin position="226"/>
        <end position="238"/>
    </location>
</feature>
<sequence>MAHIETHTDLGLTEPILVEGLPGVGLVGKIAADHLVETFDMTYYASCHCDGLPRVAVYSDGEQEVRPPVRIYGDEERNLFVLQSDVPVSPQAAPEFADCLTGWFAEENATPVLLSGLPEEKDGRPELYGMGCGDGLDMLDTHEIPTPTENGMVTGPTGALFAEACEQGMDAVGLVVQANRQFPDPESARVILVDAIEPFADIEISTDKLVDQAEEIASAREKLAKQMNQANEESTQAQPLGMYQ</sequence>